<dbReference type="RefSeq" id="WP_200310176.1">
    <property type="nucleotide sequence ID" value="NZ_JAENIM010000016.1"/>
</dbReference>
<accession>A0A8J7MBN0</accession>
<sequence>MQCRPINDNDASSIERIQRLCFKDVGAEEIDVLAHKWHENPDACCVCTDDLGRVLGYVLAHPWEQGSAPKMHEFTDFPGDGDTFYIHDMAVCPKARNMGVAQHLLDYCNNYAASHSYKRISLVAVQDAPDYWSKKGFTPAQCNADLSGYGSRPCYMEKAIA</sequence>
<dbReference type="Gene3D" id="3.40.630.30">
    <property type="match status" value="1"/>
</dbReference>
<dbReference type="PROSITE" id="PS51186">
    <property type="entry name" value="GNAT"/>
    <property type="match status" value="1"/>
</dbReference>
<dbReference type="InterPro" id="IPR016181">
    <property type="entry name" value="Acyl_CoA_acyltransferase"/>
</dbReference>
<dbReference type="SUPFAM" id="SSF55729">
    <property type="entry name" value="Acyl-CoA N-acyltransferases (Nat)"/>
    <property type="match status" value="1"/>
</dbReference>
<comment type="caution">
    <text evidence="2">The sequence shown here is derived from an EMBL/GenBank/DDBJ whole genome shotgun (WGS) entry which is preliminary data.</text>
</comment>
<dbReference type="Pfam" id="PF00583">
    <property type="entry name" value="Acetyltransf_1"/>
    <property type="match status" value="1"/>
</dbReference>
<name>A0A8J7MBN0_9BACT</name>
<gene>
    <name evidence="2" type="ORF">JIN82_03085</name>
</gene>
<keyword evidence="3" id="KW-1185">Reference proteome</keyword>
<dbReference type="EMBL" id="JAENIM010000016">
    <property type="protein sequence ID" value="MBK1790137.1"/>
    <property type="molecule type" value="Genomic_DNA"/>
</dbReference>
<evidence type="ECO:0000313" key="3">
    <source>
        <dbReference type="Proteomes" id="UP000624703"/>
    </source>
</evidence>
<dbReference type="InterPro" id="IPR000182">
    <property type="entry name" value="GNAT_dom"/>
</dbReference>
<proteinExistence type="predicted"/>
<dbReference type="GO" id="GO:0016747">
    <property type="term" value="F:acyltransferase activity, transferring groups other than amino-acyl groups"/>
    <property type="evidence" value="ECO:0007669"/>
    <property type="project" value="InterPro"/>
</dbReference>
<evidence type="ECO:0000259" key="1">
    <source>
        <dbReference type="PROSITE" id="PS51186"/>
    </source>
</evidence>
<dbReference type="CDD" id="cd04301">
    <property type="entry name" value="NAT_SF"/>
    <property type="match status" value="1"/>
</dbReference>
<protein>
    <submittedName>
        <fullName evidence="2">GNAT family N-acetyltransferase</fullName>
    </submittedName>
</protein>
<feature type="domain" description="N-acetyltransferase" evidence="1">
    <location>
        <begin position="1"/>
        <end position="161"/>
    </location>
</feature>
<dbReference type="Proteomes" id="UP000624703">
    <property type="component" value="Unassembled WGS sequence"/>
</dbReference>
<evidence type="ECO:0000313" key="2">
    <source>
        <dbReference type="EMBL" id="MBK1790137.1"/>
    </source>
</evidence>
<dbReference type="AlphaFoldDB" id="A0A8J7MBN0"/>
<reference evidence="2" key="1">
    <citation type="submission" date="2021-01" db="EMBL/GenBank/DDBJ databases">
        <title>Modified the classification status of verrucomicrobia.</title>
        <authorList>
            <person name="Feng X."/>
        </authorList>
    </citation>
    <scope>NUCLEOTIDE SEQUENCE</scope>
    <source>
        <strain evidence="2">_KCTC 22039</strain>
    </source>
</reference>
<organism evidence="2 3">
    <name type="scientific">Persicirhabdus sediminis</name>
    <dbReference type="NCBI Taxonomy" id="454144"/>
    <lineage>
        <taxon>Bacteria</taxon>
        <taxon>Pseudomonadati</taxon>
        <taxon>Verrucomicrobiota</taxon>
        <taxon>Verrucomicrobiia</taxon>
        <taxon>Verrucomicrobiales</taxon>
        <taxon>Verrucomicrobiaceae</taxon>
        <taxon>Persicirhabdus</taxon>
    </lineage>
</organism>